<protein>
    <submittedName>
        <fullName evidence="1">PAAR domain-containing protein</fullName>
    </submittedName>
</protein>
<dbReference type="Pfam" id="PF05488">
    <property type="entry name" value="PAAR_motif"/>
    <property type="match status" value="1"/>
</dbReference>
<proteinExistence type="predicted"/>
<accession>A0A7T4N4Z0</accession>
<dbReference type="InterPro" id="IPR008727">
    <property type="entry name" value="PAAR_motif"/>
</dbReference>
<reference evidence="1 2" key="1">
    <citation type="submission" date="2020-12" db="EMBL/GenBank/DDBJ databases">
        <title>FDA dAtabase for Regulatory Grade micrObial Sequences (FDA-ARGOS): Supporting development and validation of Infectious Disease Dx tests.</title>
        <authorList>
            <person name="Nelson B."/>
            <person name="Plummer A."/>
            <person name="Tallon L."/>
            <person name="Sadzewicz L."/>
            <person name="Zhao X."/>
            <person name="Boylan J."/>
            <person name="Ott S."/>
            <person name="Bowen H."/>
            <person name="Vavikolanu K."/>
            <person name="Mehta A."/>
            <person name="Aluvathingal J."/>
            <person name="Nadendla S."/>
            <person name="Myers T."/>
            <person name="Yan Y."/>
            <person name="Sichtig H."/>
        </authorList>
    </citation>
    <scope>NUCLEOTIDE SEQUENCE [LARGE SCALE GENOMIC DNA]</scope>
    <source>
        <strain evidence="1 2">FDAARGOS_1049</strain>
    </source>
</reference>
<evidence type="ECO:0000313" key="1">
    <source>
        <dbReference type="EMBL" id="QQC65321.1"/>
    </source>
</evidence>
<dbReference type="AlphaFoldDB" id="A0A7T4N4Z0"/>
<evidence type="ECO:0000313" key="2">
    <source>
        <dbReference type="Proteomes" id="UP000595610"/>
    </source>
</evidence>
<keyword evidence="2" id="KW-1185">Reference proteome</keyword>
<name>A0A7T4N4Z0_9BURK</name>
<organism evidence="1 2">
    <name type="scientific">Paraburkholderia ginsengisoli</name>
    <dbReference type="NCBI Taxonomy" id="311231"/>
    <lineage>
        <taxon>Bacteria</taxon>
        <taxon>Pseudomonadati</taxon>
        <taxon>Pseudomonadota</taxon>
        <taxon>Betaproteobacteria</taxon>
        <taxon>Burkholderiales</taxon>
        <taxon>Burkholderiaceae</taxon>
        <taxon>Paraburkholderia</taxon>
    </lineage>
</organism>
<dbReference type="RefSeq" id="WP_042327645.1">
    <property type="nucleotide sequence ID" value="NZ_CP066075.1"/>
</dbReference>
<dbReference type="KEGG" id="pgis:I6I06_07655"/>
<gene>
    <name evidence="1" type="ORF">I6I06_07655</name>
</gene>
<sequence>MTDVRKAAIRHGDPTTTHGFVLAYSSTIYDDNKNVALSGDEATCGNCKGTFQIFGTGEGMSEKGRVVVVDGDLVLCPCNQNRVIVGNNPGIFLQCDDGQSSSTPIRAAVMVAASSSTVSAYDEQVCATALDTLLAGYPYYIETADGRIESGRIDACGQLPRIFTGNNSDSYTVFWGDEALAKQFGV</sequence>
<dbReference type="EMBL" id="CP066075">
    <property type="protein sequence ID" value="QQC65321.1"/>
    <property type="molecule type" value="Genomic_DNA"/>
</dbReference>
<dbReference type="CDD" id="cd14744">
    <property type="entry name" value="PAAR_CT_2"/>
    <property type="match status" value="1"/>
</dbReference>
<dbReference type="Proteomes" id="UP000595610">
    <property type="component" value="Chromosome 1"/>
</dbReference>